<name>A0ABW8ESY2_9BURK</name>
<proteinExistence type="predicted"/>
<evidence type="ECO:0000313" key="3">
    <source>
        <dbReference type="Proteomes" id="UP001617427"/>
    </source>
</evidence>
<dbReference type="SUPFAM" id="SSF103515">
    <property type="entry name" value="Autotransporter"/>
    <property type="match status" value="1"/>
</dbReference>
<evidence type="ECO:0000313" key="2">
    <source>
        <dbReference type="EMBL" id="MFJ3044566.1"/>
    </source>
</evidence>
<accession>A0ABW8ESY2</accession>
<dbReference type="NCBIfam" id="TIGR01414">
    <property type="entry name" value="autotrans_barl"/>
    <property type="match status" value="1"/>
</dbReference>
<dbReference type="EMBL" id="JBIUZV010000001">
    <property type="protein sequence ID" value="MFJ3044566.1"/>
    <property type="molecule type" value="Genomic_DNA"/>
</dbReference>
<protein>
    <submittedName>
        <fullName evidence="2">Autotransporter domain-containing protein</fullName>
    </submittedName>
</protein>
<dbReference type="Gene3D" id="2.40.128.130">
    <property type="entry name" value="Autotransporter beta-domain"/>
    <property type="match status" value="1"/>
</dbReference>
<dbReference type="PROSITE" id="PS51208">
    <property type="entry name" value="AUTOTRANSPORTER"/>
    <property type="match status" value="1"/>
</dbReference>
<organism evidence="2 3">
    <name type="scientific">Herbaspirillum chlorophenolicum</name>
    <dbReference type="NCBI Taxonomy" id="211589"/>
    <lineage>
        <taxon>Bacteria</taxon>
        <taxon>Pseudomonadati</taxon>
        <taxon>Pseudomonadota</taxon>
        <taxon>Betaproteobacteria</taxon>
        <taxon>Burkholderiales</taxon>
        <taxon>Oxalobacteraceae</taxon>
        <taxon>Herbaspirillum</taxon>
    </lineage>
</organism>
<evidence type="ECO:0000259" key="1">
    <source>
        <dbReference type="PROSITE" id="PS51208"/>
    </source>
</evidence>
<gene>
    <name evidence="2" type="ORF">ACIPEN_01930</name>
</gene>
<dbReference type="SMART" id="SM00869">
    <property type="entry name" value="Autotransporter"/>
    <property type="match status" value="1"/>
</dbReference>
<reference evidence="2 3" key="1">
    <citation type="submission" date="2024-10" db="EMBL/GenBank/DDBJ databases">
        <title>The Natural Products Discovery Center: Release of the First 8490 Sequenced Strains for Exploring Actinobacteria Biosynthetic Diversity.</title>
        <authorList>
            <person name="Kalkreuter E."/>
            <person name="Kautsar S.A."/>
            <person name="Yang D."/>
            <person name="Bader C.D."/>
            <person name="Teijaro C.N."/>
            <person name="Fluegel L."/>
            <person name="Davis C.M."/>
            <person name="Simpson J.R."/>
            <person name="Lauterbach L."/>
            <person name="Steele A.D."/>
            <person name="Gui C."/>
            <person name="Meng S."/>
            <person name="Li G."/>
            <person name="Viehrig K."/>
            <person name="Ye F."/>
            <person name="Su P."/>
            <person name="Kiefer A.F."/>
            <person name="Nichols A."/>
            <person name="Cepeda A.J."/>
            <person name="Yan W."/>
            <person name="Fan B."/>
            <person name="Jiang Y."/>
            <person name="Adhikari A."/>
            <person name="Zheng C.-J."/>
            <person name="Schuster L."/>
            <person name="Cowan T.M."/>
            <person name="Smanski M.J."/>
            <person name="Chevrette M.G."/>
            <person name="De Carvalho L.P.S."/>
            <person name="Shen B."/>
        </authorList>
    </citation>
    <scope>NUCLEOTIDE SEQUENCE [LARGE SCALE GENOMIC DNA]</scope>
    <source>
        <strain evidence="2 3">NPDC087045</strain>
    </source>
</reference>
<dbReference type="Proteomes" id="UP001617427">
    <property type="component" value="Unassembled WGS sequence"/>
</dbReference>
<dbReference type="Pfam" id="PF03797">
    <property type="entry name" value="Autotransporter"/>
    <property type="match status" value="1"/>
</dbReference>
<dbReference type="InterPro" id="IPR006315">
    <property type="entry name" value="OM_autotransptr_brl_dom"/>
</dbReference>
<dbReference type="InterPro" id="IPR005546">
    <property type="entry name" value="Autotransporte_beta"/>
</dbReference>
<sequence length="838" mass="83965">MTWNGNGTLVINNGVLITGSSALSASTSGGTLQNNGTLNGAIGVSNAGVITTFNNGNGTIIGASITGAIGINNDGSGIITTLHNFSGSRITGLTGVENNGTISTLINDSGGTISNGGTGVFNHSGGVIGTLSNSGSISEASFGINNNNASITVLQNNAGGSISGITGILNNNSGNIGTLTNMGVIDAPGLGISNINGSTITTLNNGGSIAAGTAISNGATIGTLTNTGTINGTTRAISNSGTIGVIANNGGVISGTIFNATQALSLTGGSGSIFGTLTGSGSGIGAGNIGQISNTASNLTFSAGNQLLNDNINVGGNTVFNAGGTLQLNNTITITGNYTQNAGATLNIGVADGAVSTGVVSADSGYGRLIVSGVATFNAGTSIALKKLNSYAFAQGQRFVVVQASNANANYNAGSLNYSADGYTGTYTGASVVDSDDNTKTDLVITLAAPASGSNPGSTRPNMWATTPDAIAVLSGLFRYGGTNADMLNMFNAAAALNSTVDANRAGAHLSPATNTASAIQSAQATTQAVLNITSSHVDTLRTAQAAGSGVSTGERASDIALWGQAFGGQANQGNHSDTSGYRAGYSGLLIGADTALNDQWRVGGVFSYADTSVNGGGDNTGSSAHIKAYGLTGYGGYTAERWYLNLSGGIVRQKYNTLRSIDYTGFSGNAAGQFDGTQYIASAQAGYPINLDAMTTLTPIAGLTYSRMTQDAYTETGSVAALRVNSASTSSVKSDLGAKLERTFKTAYGEITPSVQLSWRHEYRDTSVQSVANFAADTSGATSFTTQGAAANPNTGVLVLGATLARSQNLTLAARYTLEAARGYTTQTADLRLRYAF</sequence>
<dbReference type="RefSeq" id="WP_402698117.1">
    <property type="nucleotide sequence ID" value="NZ_JBIUZV010000001.1"/>
</dbReference>
<keyword evidence="3" id="KW-1185">Reference proteome</keyword>
<dbReference type="InterPro" id="IPR036709">
    <property type="entry name" value="Autotransporte_beta_dom_sf"/>
</dbReference>
<comment type="caution">
    <text evidence="2">The sequence shown here is derived from an EMBL/GenBank/DDBJ whole genome shotgun (WGS) entry which is preliminary data.</text>
</comment>
<feature type="domain" description="Autotransporter" evidence="1">
    <location>
        <begin position="555"/>
        <end position="838"/>
    </location>
</feature>